<evidence type="ECO:0000256" key="13">
    <source>
        <dbReference type="ARBA" id="ARBA00030849"/>
    </source>
</evidence>
<dbReference type="HOGENOM" id="CLU_011781_2_5_1"/>
<dbReference type="EC" id="3.4.11.9" evidence="5"/>
<evidence type="ECO:0000256" key="6">
    <source>
        <dbReference type="ARBA" id="ARBA00020658"/>
    </source>
</evidence>
<dbReference type="GO" id="GO:0070006">
    <property type="term" value="F:metalloaminopeptidase activity"/>
    <property type="evidence" value="ECO:0007669"/>
    <property type="project" value="InterPro"/>
</dbReference>
<dbReference type="SUPFAM" id="SSF55920">
    <property type="entry name" value="Creatinase/aminopeptidase"/>
    <property type="match status" value="1"/>
</dbReference>
<evidence type="ECO:0000256" key="14">
    <source>
        <dbReference type="ARBA" id="ARBA00032413"/>
    </source>
</evidence>
<comment type="catalytic activity">
    <reaction evidence="1">
        <text>Release of any N-terminal amino acid, including proline, that is linked to proline, even from a dipeptide or tripeptide.</text>
        <dbReference type="EC" id="3.4.11.9"/>
    </reaction>
</comment>
<comment type="function">
    <text evidence="3">Catalyzes the removal of a penultimate prolyl residue from the N-termini of peptides.</text>
</comment>
<dbReference type="Pfam" id="PF00557">
    <property type="entry name" value="Peptidase_M24"/>
    <property type="match status" value="1"/>
</dbReference>
<keyword evidence="9 15" id="KW-0479">Metal-binding</keyword>
<dbReference type="FunCoup" id="C4JMZ6">
    <property type="interactions" value="332"/>
</dbReference>
<keyword evidence="11" id="KW-0482">Metalloprotease</keyword>
<gene>
    <name evidence="17" type="ORF">UREG_04204</name>
</gene>
<keyword evidence="8" id="KW-0645">Protease</keyword>
<protein>
    <recommendedName>
        <fullName evidence="6">Probable Xaa-Pro aminopeptidase P</fullName>
        <ecNumber evidence="5">3.4.11.9</ecNumber>
    </recommendedName>
    <alternativeName>
        <fullName evidence="13">Aminoacylproline aminopeptidase</fullName>
    </alternativeName>
    <alternativeName>
        <fullName evidence="14">Prolidase</fullName>
    </alternativeName>
</protein>
<evidence type="ECO:0000259" key="16">
    <source>
        <dbReference type="Pfam" id="PF00557"/>
    </source>
</evidence>
<dbReference type="Gene3D" id="3.90.230.10">
    <property type="entry name" value="Creatinase/methionine aminopeptidase superfamily"/>
    <property type="match status" value="1"/>
</dbReference>
<dbReference type="MEROPS" id="M24.A10"/>
<sequence>MFPPGKNAEARKLSDTIKGSGGSLVGVPDNLVDLVWGESRPPRPSEPVRAHPLEYTGKSFEDKVEDLRKELSKKKKAGMIISMLDEVAWLLNLRGADIPFNPVFFAYAVVTHSAVELYIDSSKLTPEAKAHLGDKVVLKPYESIFDSAKLLSQSLATSDDNSPSKFLLSDKASWSLNLALGGEEKVEEARSPIADSKAVKNAVELEGMRACHIRDGAALTEYFAWLENELVNKKTVLSEVDASDKLADIRSKHKHFVGLSFDTISSTGPNAAVIHYRAERGNCPNVDPNAIYLCDSGGQYLDGTTDTTRTLHFGSPTEMEKKAYTLVLKGMISIDTAIFPKGTTGYAIDAFARQHLWRYGLDYLHGTGHGIGSHLNVHEGPMGIGTRVQYAEVPIGPGNVLSDEPGYYEDGNFGIRIESMMSSSLAY</sequence>
<reference evidence="18" key="1">
    <citation type="journal article" date="2009" name="Genome Res.">
        <title>Comparative genomic analyses of the human fungal pathogens Coccidioides and their relatives.</title>
        <authorList>
            <person name="Sharpton T.J."/>
            <person name="Stajich J.E."/>
            <person name="Rounsley S.D."/>
            <person name="Gardner M.J."/>
            <person name="Wortman J.R."/>
            <person name="Jordar V.S."/>
            <person name="Maiti R."/>
            <person name="Kodira C.D."/>
            <person name="Neafsey D.E."/>
            <person name="Zeng Q."/>
            <person name="Hung C.-Y."/>
            <person name="McMahan C."/>
            <person name="Muszewska A."/>
            <person name="Grynberg M."/>
            <person name="Mandel M.A."/>
            <person name="Kellner E.M."/>
            <person name="Barker B.M."/>
            <person name="Galgiani J.N."/>
            <person name="Orbach M.J."/>
            <person name="Kirkland T.N."/>
            <person name="Cole G.T."/>
            <person name="Henn M.R."/>
            <person name="Birren B.W."/>
            <person name="Taylor J.W."/>
        </authorList>
    </citation>
    <scope>NUCLEOTIDE SEQUENCE [LARGE SCALE GENOMIC DNA]</scope>
    <source>
        <strain evidence="18">UAMH 1704</strain>
    </source>
</reference>
<evidence type="ECO:0000256" key="3">
    <source>
        <dbReference type="ARBA" id="ARBA00002443"/>
    </source>
</evidence>
<evidence type="ECO:0000313" key="18">
    <source>
        <dbReference type="Proteomes" id="UP000002058"/>
    </source>
</evidence>
<dbReference type="PANTHER" id="PTHR43763:SF6">
    <property type="entry name" value="XAA-PRO AMINOPEPTIDASE 1"/>
    <property type="match status" value="1"/>
</dbReference>
<evidence type="ECO:0000256" key="5">
    <source>
        <dbReference type="ARBA" id="ARBA00012574"/>
    </source>
</evidence>
<comment type="cofactor">
    <cofactor evidence="2">
        <name>Mn(2+)</name>
        <dbReference type="ChEBI" id="CHEBI:29035"/>
    </cofactor>
</comment>
<evidence type="ECO:0000256" key="8">
    <source>
        <dbReference type="ARBA" id="ARBA00022670"/>
    </source>
</evidence>
<dbReference type="InterPro" id="IPR036005">
    <property type="entry name" value="Creatinase/aminopeptidase-like"/>
</dbReference>
<keyword evidence="7" id="KW-0031">Aminopeptidase</keyword>
<dbReference type="InterPro" id="IPR001131">
    <property type="entry name" value="Peptidase_M24B_aminopep-P_CS"/>
</dbReference>
<feature type="domain" description="Peptidase M24" evidence="16">
    <location>
        <begin position="206"/>
        <end position="421"/>
    </location>
</feature>
<dbReference type="Proteomes" id="UP000002058">
    <property type="component" value="Unassembled WGS sequence"/>
</dbReference>
<dbReference type="CDD" id="cd01085">
    <property type="entry name" value="APP"/>
    <property type="match status" value="1"/>
</dbReference>
<dbReference type="InParanoid" id="C4JMZ6"/>
<dbReference type="InterPro" id="IPR033740">
    <property type="entry name" value="Pept_M24B"/>
</dbReference>
<evidence type="ECO:0000256" key="9">
    <source>
        <dbReference type="ARBA" id="ARBA00022723"/>
    </source>
</evidence>
<evidence type="ECO:0000256" key="15">
    <source>
        <dbReference type="RuleBase" id="RU000590"/>
    </source>
</evidence>
<dbReference type="RefSeq" id="XP_002544687.1">
    <property type="nucleotide sequence ID" value="XM_002544641.1"/>
</dbReference>
<dbReference type="GO" id="GO:0006508">
    <property type="term" value="P:proteolysis"/>
    <property type="evidence" value="ECO:0007669"/>
    <property type="project" value="UniProtKB-KW"/>
</dbReference>
<evidence type="ECO:0000256" key="11">
    <source>
        <dbReference type="ARBA" id="ARBA00023049"/>
    </source>
</evidence>
<dbReference type="GeneID" id="8437217"/>
<evidence type="ECO:0000256" key="2">
    <source>
        <dbReference type="ARBA" id="ARBA00001936"/>
    </source>
</evidence>
<dbReference type="PROSITE" id="PS00491">
    <property type="entry name" value="PROLINE_PEPTIDASE"/>
    <property type="match status" value="1"/>
</dbReference>
<dbReference type="KEGG" id="ure:UREG_04204"/>
<dbReference type="EMBL" id="CH476616">
    <property type="protein sequence ID" value="EEP79358.1"/>
    <property type="molecule type" value="Genomic_DNA"/>
</dbReference>
<proteinExistence type="inferred from homology"/>
<dbReference type="FunFam" id="3.90.230.10:FF:000007">
    <property type="entry name" value="Xaa-Pro aminopeptidase P"/>
    <property type="match status" value="1"/>
</dbReference>
<dbReference type="Gene3D" id="3.40.350.10">
    <property type="entry name" value="Creatinase/prolidase N-terminal domain"/>
    <property type="match status" value="1"/>
</dbReference>
<comment type="similarity">
    <text evidence="4 15">Belongs to the peptidase M24B family.</text>
</comment>
<dbReference type="FunFam" id="3.40.350.10:FF:000010">
    <property type="entry name" value="Probable Xaa-Pro aminopeptidase P"/>
    <property type="match status" value="1"/>
</dbReference>
<evidence type="ECO:0000256" key="1">
    <source>
        <dbReference type="ARBA" id="ARBA00001424"/>
    </source>
</evidence>
<keyword evidence="10" id="KW-0378">Hydrolase</keyword>
<dbReference type="PANTHER" id="PTHR43763">
    <property type="entry name" value="XAA-PRO AMINOPEPTIDASE 1"/>
    <property type="match status" value="1"/>
</dbReference>
<evidence type="ECO:0000256" key="4">
    <source>
        <dbReference type="ARBA" id="ARBA00008766"/>
    </source>
</evidence>
<dbReference type="eggNOG" id="KOG2413">
    <property type="taxonomic scope" value="Eukaryota"/>
</dbReference>
<dbReference type="GO" id="GO:0046872">
    <property type="term" value="F:metal ion binding"/>
    <property type="evidence" value="ECO:0007669"/>
    <property type="project" value="UniProtKB-KW"/>
</dbReference>
<dbReference type="AlphaFoldDB" id="C4JMZ6"/>
<evidence type="ECO:0000256" key="12">
    <source>
        <dbReference type="ARBA" id="ARBA00023211"/>
    </source>
</evidence>
<dbReference type="InterPro" id="IPR050422">
    <property type="entry name" value="X-Pro_aminopeptidase_P"/>
</dbReference>
<evidence type="ECO:0000256" key="10">
    <source>
        <dbReference type="ARBA" id="ARBA00022801"/>
    </source>
</evidence>
<accession>C4JMZ6</accession>
<evidence type="ECO:0000313" key="17">
    <source>
        <dbReference type="EMBL" id="EEP79358.1"/>
    </source>
</evidence>
<dbReference type="GO" id="GO:0005737">
    <property type="term" value="C:cytoplasm"/>
    <property type="evidence" value="ECO:0007669"/>
    <property type="project" value="UniProtKB-ARBA"/>
</dbReference>
<dbReference type="InterPro" id="IPR000994">
    <property type="entry name" value="Pept_M24"/>
</dbReference>
<dbReference type="OMA" id="EPGMILS"/>
<dbReference type="Pfam" id="PF16189">
    <property type="entry name" value="Creatinase_N_2"/>
    <property type="match status" value="1"/>
</dbReference>
<keyword evidence="12" id="KW-0464">Manganese</keyword>
<dbReference type="InterPro" id="IPR029149">
    <property type="entry name" value="Creatin/AminoP/Spt16_N"/>
</dbReference>
<dbReference type="STRING" id="336963.C4JMZ6"/>
<dbReference type="OrthoDB" id="9995434at2759"/>
<evidence type="ECO:0000256" key="7">
    <source>
        <dbReference type="ARBA" id="ARBA00022438"/>
    </source>
</evidence>
<organism evidence="17 18">
    <name type="scientific">Uncinocarpus reesii (strain UAMH 1704)</name>
    <dbReference type="NCBI Taxonomy" id="336963"/>
    <lineage>
        <taxon>Eukaryota</taxon>
        <taxon>Fungi</taxon>
        <taxon>Dikarya</taxon>
        <taxon>Ascomycota</taxon>
        <taxon>Pezizomycotina</taxon>
        <taxon>Eurotiomycetes</taxon>
        <taxon>Eurotiomycetidae</taxon>
        <taxon>Onygenales</taxon>
        <taxon>Onygenaceae</taxon>
        <taxon>Uncinocarpus</taxon>
    </lineage>
</organism>
<dbReference type="VEuPathDB" id="FungiDB:UREG_04204"/>
<keyword evidence="18" id="KW-1185">Reference proteome</keyword>
<name>C4JMZ6_UNCRE</name>